<accession>A0A1A2V651</accession>
<name>A0A1A2V651_9MYCO</name>
<organism evidence="1 2">
    <name type="scientific">Mycolicibacterium conceptionense</name>
    <dbReference type="NCBI Taxonomy" id="451644"/>
    <lineage>
        <taxon>Bacteria</taxon>
        <taxon>Bacillati</taxon>
        <taxon>Actinomycetota</taxon>
        <taxon>Actinomycetes</taxon>
        <taxon>Mycobacteriales</taxon>
        <taxon>Mycobacteriaceae</taxon>
        <taxon>Mycolicibacterium</taxon>
    </lineage>
</organism>
<protein>
    <submittedName>
        <fullName evidence="1">Uncharacterized protein</fullName>
    </submittedName>
</protein>
<proteinExistence type="predicted"/>
<reference evidence="1 2" key="1">
    <citation type="submission" date="2016-06" db="EMBL/GenBank/DDBJ databases">
        <authorList>
            <person name="Kjaerup R.B."/>
            <person name="Dalgaard T.S."/>
            <person name="Juul-Madsen H.R."/>
        </authorList>
    </citation>
    <scope>NUCLEOTIDE SEQUENCE [LARGE SCALE GENOMIC DNA]</scope>
    <source>
        <strain evidence="1 2">ACS1953</strain>
    </source>
</reference>
<comment type="caution">
    <text evidence="1">The sequence shown here is derived from an EMBL/GenBank/DDBJ whole genome shotgun (WGS) entry which is preliminary data.</text>
</comment>
<dbReference type="EMBL" id="LZHX01000024">
    <property type="protein sequence ID" value="OBF25774.1"/>
    <property type="molecule type" value="Genomic_DNA"/>
</dbReference>
<dbReference type="AlphaFoldDB" id="A0A1A2V651"/>
<evidence type="ECO:0000313" key="1">
    <source>
        <dbReference type="EMBL" id="OBF25774.1"/>
    </source>
</evidence>
<dbReference type="Proteomes" id="UP000093779">
    <property type="component" value="Unassembled WGS sequence"/>
</dbReference>
<gene>
    <name evidence="1" type="ORF">A5726_07130</name>
</gene>
<evidence type="ECO:0000313" key="2">
    <source>
        <dbReference type="Proteomes" id="UP000093779"/>
    </source>
</evidence>
<sequence>MPNDYTRAERTQLASALGCKPEQLDERLSGFAAAAEEEYVRMMLGQHVYSRGQDIKVYRLSLLIKHAFEGRLPTEGQISALFQTTTTESRSLLRAVRAKFQYELRKATHDTMGDVFGRATKDDDADTWSLVCDSENVIEALNDTVARHDGSLPKIRKAPGTAGEYAIAASTHAALAAIL</sequence>
<dbReference type="RefSeq" id="WP_064894951.1">
    <property type="nucleotide sequence ID" value="NZ_JAYXBT010000008.1"/>
</dbReference>